<organism evidence="2">
    <name type="scientific">Salvia splendens</name>
    <name type="common">Scarlet sage</name>
    <dbReference type="NCBI Taxonomy" id="180675"/>
    <lineage>
        <taxon>Eukaryota</taxon>
        <taxon>Viridiplantae</taxon>
        <taxon>Streptophyta</taxon>
        <taxon>Embryophyta</taxon>
        <taxon>Tracheophyta</taxon>
        <taxon>Spermatophyta</taxon>
        <taxon>Magnoliopsida</taxon>
        <taxon>eudicotyledons</taxon>
        <taxon>Gunneridae</taxon>
        <taxon>Pentapetalae</taxon>
        <taxon>asterids</taxon>
        <taxon>lamiids</taxon>
        <taxon>Lamiales</taxon>
        <taxon>Lamiaceae</taxon>
        <taxon>Nepetoideae</taxon>
        <taxon>Mentheae</taxon>
        <taxon>Salviinae</taxon>
        <taxon>Salvia</taxon>
        <taxon>Salvia subgen. Calosphace</taxon>
        <taxon>core Calosphace</taxon>
    </lineage>
</organism>
<gene>
    <name evidence="2" type="ORF">SASPL_149590</name>
</gene>
<comment type="caution">
    <text evidence="2">The sequence shown here is derived from an EMBL/GenBank/DDBJ whole genome shotgun (WGS) entry which is preliminary data.</text>
</comment>
<reference evidence="2" key="2">
    <citation type="submission" date="2020-08" db="EMBL/GenBank/DDBJ databases">
        <title>Plant Genome Project.</title>
        <authorList>
            <person name="Zhang R.-G."/>
        </authorList>
    </citation>
    <scope>NUCLEOTIDE SEQUENCE</scope>
    <source>
        <strain evidence="2">Huo1</strain>
        <tissue evidence="2">Leaf</tissue>
    </source>
</reference>
<evidence type="ECO:0000313" key="3">
    <source>
        <dbReference type="Proteomes" id="UP000298416"/>
    </source>
</evidence>
<evidence type="ECO:0000256" key="1">
    <source>
        <dbReference type="SAM" id="MobiDB-lite"/>
    </source>
</evidence>
<dbReference type="Proteomes" id="UP000298416">
    <property type="component" value="Unassembled WGS sequence"/>
</dbReference>
<feature type="compositionally biased region" description="Basic and acidic residues" evidence="1">
    <location>
        <begin position="23"/>
        <end position="33"/>
    </location>
</feature>
<evidence type="ECO:0000313" key="2">
    <source>
        <dbReference type="EMBL" id="KAG6391829.1"/>
    </source>
</evidence>
<feature type="compositionally biased region" description="Basic and acidic residues" evidence="1">
    <location>
        <begin position="131"/>
        <end position="162"/>
    </location>
</feature>
<feature type="region of interest" description="Disordered" evidence="1">
    <location>
        <begin position="1"/>
        <end position="41"/>
    </location>
</feature>
<feature type="region of interest" description="Disordered" evidence="1">
    <location>
        <begin position="53"/>
        <end position="163"/>
    </location>
</feature>
<feature type="compositionally biased region" description="Basic and acidic residues" evidence="1">
    <location>
        <begin position="53"/>
        <end position="98"/>
    </location>
</feature>
<dbReference type="EMBL" id="PNBA02000019">
    <property type="protein sequence ID" value="KAG6391829.1"/>
    <property type="molecule type" value="Genomic_DNA"/>
</dbReference>
<proteinExistence type="predicted"/>
<accession>A0A8X8Z5D4</accession>
<name>A0A8X8Z5D4_SALSN</name>
<protein>
    <submittedName>
        <fullName evidence="2">Uncharacterized protein</fullName>
    </submittedName>
</protein>
<sequence>MAGEFPHAGTSSGLQLGPARQRNPGDVDGRQPHVDPVTLGFAQLNARFDTMDRRVDNLERRPAPQVESHEPDWDEADHSWEDYRGNGRSGREEYDRPYRQQSRGRGRPNRGGRGDRVGEGVLPGRGSRPGQRRDDAAYRTGRRRDNWDLPQRHEEGDDEGRTRGLLCSVAAEPMGTRNWARGRLRSSQSLRRRSLGRMFCCRIAMLREGDEDERHDEPERDQEEWGLQLDGAEKQSASVLFTG</sequence>
<dbReference type="AlphaFoldDB" id="A0A8X8Z5D4"/>
<feature type="compositionally biased region" description="Acidic residues" evidence="1">
    <location>
        <begin position="209"/>
        <end position="224"/>
    </location>
</feature>
<keyword evidence="3" id="KW-1185">Reference proteome</keyword>
<reference evidence="2" key="1">
    <citation type="submission" date="2018-01" db="EMBL/GenBank/DDBJ databases">
        <authorList>
            <person name="Mao J.F."/>
        </authorList>
    </citation>
    <scope>NUCLEOTIDE SEQUENCE</scope>
    <source>
        <strain evidence="2">Huo1</strain>
        <tissue evidence="2">Leaf</tissue>
    </source>
</reference>
<feature type="region of interest" description="Disordered" evidence="1">
    <location>
        <begin position="208"/>
        <end position="243"/>
    </location>
</feature>